<evidence type="ECO:0000313" key="1">
    <source>
        <dbReference type="EMBL" id="CAH1993508.1"/>
    </source>
</evidence>
<dbReference type="EMBL" id="CAKOFQ010007174">
    <property type="protein sequence ID" value="CAH1993508.1"/>
    <property type="molecule type" value="Genomic_DNA"/>
</dbReference>
<reference evidence="1" key="1">
    <citation type="submission" date="2022-03" db="EMBL/GenBank/DDBJ databases">
        <authorList>
            <person name="Sayadi A."/>
        </authorList>
    </citation>
    <scope>NUCLEOTIDE SEQUENCE</scope>
</reference>
<comment type="caution">
    <text evidence="1">The sequence shown here is derived from an EMBL/GenBank/DDBJ whole genome shotgun (WGS) entry which is preliminary data.</text>
</comment>
<sequence>MLTNIKHNCTGAAHNSSAIEVFLAVSRNYEDTYQVVANLTRMYSFDTAIILFLDMNQMLVHATILYQGHATIADALSIFGISVRLLIWLVETKWIKQKPTELAPILAECEICYSSYELSSAKNTFLVQLLHEKIAIDYYGFMEMNASFLLSHSQQSMSLLIFLFQVTSTYMMKKNMELESI</sequence>
<gene>
    <name evidence="1" type="ORF">ACAOBT_LOCUS21551</name>
</gene>
<dbReference type="OrthoDB" id="6744582at2759"/>
<dbReference type="AlphaFoldDB" id="A0A9P0LJG3"/>
<dbReference type="Proteomes" id="UP001152888">
    <property type="component" value="Unassembled WGS sequence"/>
</dbReference>
<protein>
    <submittedName>
        <fullName evidence="1">Uncharacterized protein</fullName>
    </submittedName>
</protein>
<accession>A0A9P0LJG3</accession>
<name>A0A9P0LJG3_ACAOB</name>
<keyword evidence="2" id="KW-1185">Reference proteome</keyword>
<evidence type="ECO:0000313" key="2">
    <source>
        <dbReference type="Proteomes" id="UP001152888"/>
    </source>
</evidence>
<proteinExistence type="predicted"/>
<organism evidence="1 2">
    <name type="scientific">Acanthoscelides obtectus</name>
    <name type="common">Bean weevil</name>
    <name type="synonym">Bruchus obtectus</name>
    <dbReference type="NCBI Taxonomy" id="200917"/>
    <lineage>
        <taxon>Eukaryota</taxon>
        <taxon>Metazoa</taxon>
        <taxon>Ecdysozoa</taxon>
        <taxon>Arthropoda</taxon>
        <taxon>Hexapoda</taxon>
        <taxon>Insecta</taxon>
        <taxon>Pterygota</taxon>
        <taxon>Neoptera</taxon>
        <taxon>Endopterygota</taxon>
        <taxon>Coleoptera</taxon>
        <taxon>Polyphaga</taxon>
        <taxon>Cucujiformia</taxon>
        <taxon>Chrysomeloidea</taxon>
        <taxon>Chrysomelidae</taxon>
        <taxon>Bruchinae</taxon>
        <taxon>Bruchini</taxon>
        <taxon>Acanthoscelides</taxon>
    </lineage>
</organism>